<gene>
    <name evidence="2" type="ordered locus">CPF_0322</name>
</gene>
<feature type="transmembrane region" description="Helical" evidence="1">
    <location>
        <begin position="32"/>
        <end position="51"/>
    </location>
</feature>
<dbReference type="KEGG" id="cpf:CPF_0322"/>
<dbReference type="eggNOG" id="COG1808">
    <property type="taxonomic scope" value="Bacteria"/>
</dbReference>
<dbReference type="HOGENOM" id="CLU_032897_0_0_9"/>
<dbReference type="GeneID" id="93003331"/>
<dbReference type="PANTHER" id="PTHR20992">
    <property type="entry name" value="AT15442P-RELATED"/>
    <property type="match status" value="1"/>
</dbReference>
<dbReference type="Pfam" id="PF04087">
    <property type="entry name" value="DUF389"/>
    <property type="match status" value="1"/>
</dbReference>
<keyword evidence="3" id="KW-1185">Reference proteome</keyword>
<dbReference type="InterPro" id="IPR005240">
    <property type="entry name" value="DUF389"/>
</dbReference>
<dbReference type="PaxDb" id="195103-CPF_0322"/>
<feature type="transmembrane region" description="Helical" evidence="1">
    <location>
        <begin position="129"/>
        <end position="147"/>
    </location>
</feature>
<dbReference type="NCBIfam" id="TIGR00341">
    <property type="entry name" value="TIGR00341 family protein"/>
    <property type="match status" value="1"/>
</dbReference>
<reference evidence="2 3" key="1">
    <citation type="journal article" date="2006" name="Genome Res.">
        <title>Skewed genomic variability in strains of the toxigenic bacterial pathogen, Clostridium perfringens.</title>
        <authorList>
            <person name="Myers G.S."/>
            <person name="Rasko D.A."/>
            <person name="Cheung J.K."/>
            <person name="Ravel J."/>
            <person name="Seshadri R."/>
            <person name="Deboy R.T."/>
            <person name="Ren Q."/>
            <person name="Varga J."/>
            <person name="Awad M.M."/>
            <person name="Brinkac L.M."/>
            <person name="Daugherty S.C."/>
            <person name="Haft D.H."/>
            <person name="Dodson R.J."/>
            <person name="Madupu R."/>
            <person name="Nelson W.C."/>
            <person name="Rosovitz M.J."/>
            <person name="Sullivan S.A."/>
            <person name="Khouri H."/>
            <person name="Dimitrov G.I."/>
            <person name="Watkins K.L."/>
            <person name="Mulligan S."/>
            <person name="Benton J."/>
            <person name="Radune D."/>
            <person name="Fisher D.J."/>
            <person name="Atkins H.S."/>
            <person name="Hiscox T."/>
            <person name="Jost B.H."/>
            <person name="Billington S.J."/>
            <person name="Songer J.G."/>
            <person name="McClane B.A."/>
            <person name="Titball R.W."/>
            <person name="Rood J.I."/>
            <person name="Melville S.B."/>
            <person name="Paulsen I.T."/>
        </authorList>
    </citation>
    <scope>NUCLEOTIDE SEQUENCE [LARGE SCALE GENOMIC DNA]</scope>
    <source>
        <strain evidence="3">ATCC 13124 / DSM 756 / JCM 1290 / NCIMB 6125 / NCTC 8237 / S 107 / Type A</strain>
    </source>
</reference>
<dbReference type="AlphaFoldDB" id="A0A0H2YUF6"/>
<keyword evidence="1" id="KW-0472">Membrane</keyword>
<feature type="transmembrane region" description="Helical" evidence="1">
    <location>
        <begin position="91"/>
        <end position="109"/>
    </location>
</feature>
<dbReference type="Proteomes" id="UP000001823">
    <property type="component" value="Chromosome"/>
</dbReference>
<dbReference type="RefSeq" id="WP_011590141.1">
    <property type="nucleotide sequence ID" value="NC_008261.1"/>
</dbReference>
<keyword evidence="1" id="KW-1133">Transmembrane helix</keyword>
<feature type="transmembrane region" description="Helical" evidence="1">
    <location>
        <begin position="154"/>
        <end position="176"/>
    </location>
</feature>
<evidence type="ECO:0000256" key="1">
    <source>
        <dbReference type="SAM" id="Phobius"/>
    </source>
</evidence>
<organism evidence="2 3">
    <name type="scientific">Clostridium perfringens (strain ATCC 13124 / DSM 756 / JCM 1290 / NCIMB 6125 / NCTC 8237 / Type A)</name>
    <dbReference type="NCBI Taxonomy" id="195103"/>
    <lineage>
        <taxon>Bacteria</taxon>
        <taxon>Bacillati</taxon>
        <taxon>Bacillota</taxon>
        <taxon>Clostridia</taxon>
        <taxon>Eubacteriales</taxon>
        <taxon>Clostridiaceae</taxon>
        <taxon>Clostridium</taxon>
    </lineage>
</organism>
<feature type="transmembrane region" description="Helical" evidence="1">
    <location>
        <begin position="228"/>
        <end position="251"/>
    </location>
</feature>
<sequence length="434" mass="47773">MSITKERFFNEFKKDQATYDEIHENILDGVNIGGANFIILMCAIIIASVGLNMNATAVIIGAMLISPLMGPIIAIGYSVGIYNLKLLKKSAIILIIEIFISITTATIYFSLSPISSAGSEILSRTAPNIWDVIIAFTGGIAGIIGITRKKSGNILPGVAIATALMPPLCTSGYGLATKNIHIFLGAGYLFFINSFFIALSTLLVVKFMKIPTRNTLSEVKQKKLKKMIIVSTILVTIPSLISAATMVNSFLNNANLSNFIENEMPSEYILNKEINTKNKTIDLVIIGNTIDNSEEEKLQEALKYYNFSGYKLIIQQSTDNFPELKMYLDKIKEQDSGFIGDLEINKGKNNSSINNNVTSALNSVTSSLPGKFDDITKVYSGVLDNELPVFIINHSKDYIDKDAINAYILSNPELKNAKIYFEKEDPNKENTKPQ</sequence>
<accession>A0A0H2YUF6</accession>
<keyword evidence="1" id="KW-0812">Transmembrane</keyword>
<evidence type="ECO:0000313" key="3">
    <source>
        <dbReference type="Proteomes" id="UP000001823"/>
    </source>
</evidence>
<feature type="transmembrane region" description="Helical" evidence="1">
    <location>
        <begin position="182"/>
        <end position="207"/>
    </location>
</feature>
<dbReference type="EMBL" id="CP000246">
    <property type="protein sequence ID" value="ABG84733.1"/>
    <property type="molecule type" value="Genomic_DNA"/>
</dbReference>
<dbReference type="STRING" id="195103.CPF_0322"/>
<proteinExistence type="predicted"/>
<protein>
    <submittedName>
        <fullName evidence="2">Membrane protein</fullName>
    </submittedName>
</protein>
<dbReference type="PANTHER" id="PTHR20992:SF9">
    <property type="entry name" value="AT15442P-RELATED"/>
    <property type="match status" value="1"/>
</dbReference>
<name>A0A0H2YUF6_CLOP1</name>
<evidence type="ECO:0000313" key="2">
    <source>
        <dbReference type="EMBL" id="ABG84733.1"/>
    </source>
</evidence>
<feature type="transmembrane region" description="Helical" evidence="1">
    <location>
        <begin position="57"/>
        <end position="79"/>
    </location>
</feature>